<feature type="region of interest" description="Disordered" evidence="1">
    <location>
        <begin position="157"/>
        <end position="246"/>
    </location>
</feature>
<evidence type="ECO:0000313" key="3">
    <source>
        <dbReference type="EMBL" id="CAD0109424.1"/>
    </source>
</evidence>
<gene>
    <name evidence="3" type="ORF">AWRI4620_LOCUS3679</name>
</gene>
<evidence type="ECO:0000256" key="1">
    <source>
        <dbReference type="SAM" id="MobiDB-lite"/>
    </source>
</evidence>
<dbReference type="AlphaFoldDB" id="A0A9N8PQU9"/>
<feature type="chain" id="PRO_5040508707" evidence="2">
    <location>
        <begin position="25"/>
        <end position="775"/>
    </location>
</feature>
<reference evidence="3" key="1">
    <citation type="submission" date="2020-06" db="EMBL/GenBank/DDBJ databases">
        <authorList>
            <person name="Onetto C."/>
        </authorList>
    </citation>
    <scope>NUCLEOTIDE SEQUENCE</scope>
</reference>
<evidence type="ECO:0000256" key="2">
    <source>
        <dbReference type="SAM" id="SignalP"/>
    </source>
</evidence>
<evidence type="ECO:0000313" key="4">
    <source>
        <dbReference type="Proteomes" id="UP000745764"/>
    </source>
</evidence>
<proteinExistence type="predicted"/>
<sequence length="775" mass="82796">MLSRDFRSFQTFFLLLVFVLSARSSPVVSKQETSQCSARDIAIVRRTVLGESYFCKWWLSDARTRSPFLEFTPAQVDKLCKCIVNASSKSKREDTFIHESILEKRQTKAACSAEVSIQFTQPWRFCKFYNAYPRTTSPFAKYSARQLVALCDCANDQTTSSTKKSSSSIRKPTSSSKTSSTSKGLSTTKTSSTQRPTSIKKSSSTQKTTSSLVKPSSQTSSRSSSKTSSGFSSKTSSMSKSTSSSVKQVISSSSKSSSTSKISTTTSKPVSKTSALNTIVSIPDSLSLKPSSTSLSTLSKSVSSSASSVSKSLSSSKVVSSSIQTTSSAKASTSSSVPFCLAQSTLLASIPGQIDQASEYCSSLLRPVVTAVATTTEVVSTTLPTIRSTAIVILDSSVAETATSTYVETETVVVSVTAESTATHTSEISDYVETTNIGTLLLVTITEYQTSTVLAARDVGPSSIPEPEAWSKLSPSQMTQACDCILQKAALKPTTVYRSTEVQTRTTTIMTDIVATSTQINAVTSFVTRIHTTILPLNLTSTVSTAVSDYTVIKTLNATSTTSLDSLGTTTQYTTALTTYSSIHVLAPTAPGVPAIALAQPTAIVGDVNGAPYDVDDNSYAVVLPVDITLFGESGVNVQLSVNGFINLGSVTAYGFYEDLYIYKGTQQGIYYEVSGSAPHRQTVFEFYVSSYGDSTQYYHFLMKFAEDKPNIVTYQYLSVSDKGQYAAVGVRSTNLNQATMLSSPQGMICPGLQLTFDTTPGQSSYNIDSPGSCT</sequence>
<keyword evidence="4" id="KW-1185">Reference proteome</keyword>
<dbReference type="OrthoDB" id="10031947at2759"/>
<accession>A0A9N8PQU9</accession>
<feature type="compositionally biased region" description="Low complexity" evidence="1">
    <location>
        <begin position="158"/>
        <end position="246"/>
    </location>
</feature>
<name>A0A9N8PQU9_9PEZI</name>
<comment type="caution">
    <text evidence="3">The sequence shown here is derived from an EMBL/GenBank/DDBJ whole genome shotgun (WGS) entry which is preliminary data.</text>
</comment>
<keyword evidence="2" id="KW-0732">Signal</keyword>
<protein>
    <submittedName>
        <fullName evidence="3">Uncharacterized protein</fullName>
    </submittedName>
</protein>
<dbReference type="Proteomes" id="UP000745764">
    <property type="component" value="Unassembled WGS sequence"/>
</dbReference>
<organism evidence="3 4">
    <name type="scientific">Aureobasidium uvarum</name>
    <dbReference type="NCBI Taxonomy" id="2773716"/>
    <lineage>
        <taxon>Eukaryota</taxon>
        <taxon>Fungi</taxon>
        <taxon>Dikarya</taxon>
        <taxon>Ascomycota</taxon>
        <taxon>Pezizomycotina</taxon>
        <taxon>Dothideomycetes</taxon>
        <taxon>Dothideomycetidae</taxon>
        <taxon>Dothideales</taxon>
        <taxon>Saccotheciaceae</taxon>
        <taxon>Aureobasidium</taxon>
    </lineage>
</organism>
<dbReference type="EMBL" id="CAINUL010000004">
    <property type="protein sequence ID" value="CAD0109424.1"/>
    <property type="molecule type" value="Genomic_DNA"/>
</dbReference>
<feature type="signal peptide" evidence="2">
    <location>
        <begin position="1"/>
        <end position="24"/>
    </location>
</feature>